<feature type="coiled-coil region" evidence="1">
    <location>
        <begin position="295"/>
        <end position="322"/>
    </location>
</feature>
<evidence type="ECO:0000256" key="2">
    <source>
        <dbReference type="SAM" id="MobiDB-lite"/>
    </source>
</evidence>
<feature type="region of interest" description="Disordered" evidence="2">
    <location>
        <begin position="551"/>
        <end position="603"/>
    </location>
</feature>
<feature type="region of interest" description="Disordered" evidence="2">
    <location>
        <begin position="31"/>
        <end position="63"/>
    </location>
</feature>
<name>A0A0D2FNL8_9EURO</name>
<reference evidence="3 4" key="1">
    <citation type="submission" date="2015-01" db="EMBL/GenBank/DDBJ databases">
        <title>The Genome Sequence of Capronia semiimmersa CBS27337.</title>
        <authorList>
            <consortium name="The Broad Institute Genomics Platform"/>
            <person name="Cuomo C."/>
            <person name="de Hoog S."/>
            <person name="Gorbushina A."/>
            <person name="Stielow B."/>
            <person name="Teixiera M."/>
            <person name="Abouelleil A."/>
            <person name="Chapman S.B."/>
            <person name="Priest M."/>
            <person name="Young S.K."/>
            <person name="Wortman J."/>
            <person name="Nusbaum C."/>
            <person name="Birren B."/>
        </authorList>
    </citation>
    <scope>NUCLEOTIDE SEQUENCE [LARGE SCALE GENOMIC DNA]</scope>
    <source>
        <strain evidence="3 4">CBS 27337</strain>
    </source>
</reference>
<gene>
    <name evidence="3" type="ORF">PV04_02166</name>
</gene>
<dbReference type="Proteomes" id="UP000054266">
    <property type="component" value="Unassembled WGS sequence"/>
</dbReference>
<organism evidence="3 4">
    <name type="scientific">Phialophora macrospora</name>
    <dbReference type="NCBI Taxonomy" id="1851006"/>
    <lineage>
        <taxon>Eukaryota</taxon>
        <taxon>Fungi</taxon>
        <taxon>Dikarya</taxon>
        <taxon>Ascomycota</taxon>
        <taxon>Pezizomycotina</taxon>
        <taxon>Eurotiomycetes</taxon>
        <taxon>Chaetothyriomycetidae</taxon>
        <taxon>Chaetothyriales</taxon>
        <taxon>Herpotrichiellaceae</taxon>
        <taxon>Phialophora</taxon>
    </lineage>
</organism>
<keyword evidence="1" id="KW-0175">Coiled coil</keyword>
<proteinExistence type="predicted"/>
<keyword evidence="4" id="KW-1185">Reference proteome</keyword>
<accession>A0A0D2FNL8</accession>
<evidence type="ECO:0000313" key="3">
    <source>
        <dbReference type="EMBL" id="KIW69843.1"/>
    </source>
</evidence>
<dbReference type="AlphaFoldDB" id="A0A0D2FNL8"/>
<evidence type="ECO:0000256" key="1">
    <source>
        <dbReference type="SAM" id="Coils"/>
    </source>
</evidence>
<dbReference type="HOGENOM" id="CLU_033823_0_0_1"/>
<evidence type="ECO:0000313" key="4">
    <source>
        <dbReference type="Proteomes" id="UP000054266"/>
    </source>
</evidence>
<sequence>MDVQSDVIDRDSGILWRHDCARDVALPQCPAPPPINNGETVGGFDARSQLSWGRDGNTARTPRDHLWRRRRDDGDNKRISLELAMVDYDSQPSRTPSCSVADWARAEDQPSPHVPVDIASDVSMGVRHPENPLDLIDRQVSFVAGFQTLQAKRRKVRRLRVRARDGRGQIKATRTRLHGALQRFFKAIEAHPLRYDTAESIMKDFQTAEVAYEELNSEDVAQDIVESDLLPEEWELEDTERRLYEAILGPSASDEDDDLDVDFGRMVQQVRHPTTAIEDATSLPGPDEATADERLSALVDQRRHLKDSLASQEKEYAALQRDLEMRAAAGVPVDMFSRNTLEDFAEQRGQLLKHIAKLSAQISDLEAINLEASLHDSRQSNVLFGLHQFHDLETGSYAQDPQNGDSGILRLYDQDRLARKADMNSFLTQPILDQLMHADGALEQSFAPPIVPYSAFEWEVDAELLDNLTNYVSHWILGCVQSSWWSFTRLAAWMDTAGNLTDQAITGMLKATWFQDGAGLSSLFVWSEDPRSSIVSHVAVSQALTPTSDTVGIQEPLWEDHRPKRRHSSGYSGGPTRHRRVSGHSHPGTSRVEQAAPLPRDGA</sequence>
<dbReference type="EMBL" id="KN846957">
    <property type="protein sequence ID" value="KIW69843.1"/>
    <property type="molecule type" value="Genomic_DNA"/>
</dbReference>
<protein>
    <submittedName>
        <fullName evidence="3">Uncharacterized protein</fullName>
    </submittedName>
</protein>